<accession>A0A8X6GZL9</accession>
<organism evidence="1 2">
    <name type="scientific">Trichonephila clavata</name>
    <name type="common">Joro spider</name>
    <name type="synonym">Nephila clavata</name>
    <dbReference type="NCBI Taxonomy" id="2740835"/>
    <lineage>
        <taxon>Eukaryota</taxon>
        <taxon>Metazoa</taxon>
        <taxon>Ecdysozoa</taxon>
        <taxon>Arthropoda</taxon>
        <taxon>Chelicerata</taxon>
        <taxon>Arachnida</taxon>
        <taxon>Araneae</taxon>
        <taxon>Araneomorphae</taxon>
        <taxon>Entelegynae</taxon>
        <taxon>Araneoidea</taxon>
        <taxon>Nephilidae</taxon>
        <taxon>Trichonephila</taxon>
    </lineage>
</organism>
<gene>
    <name evidence="1" type="ORF">TNCT_585941</name>
</gene>
<proteinExistence type="predicted"/>
<dbReference type="Proteomes" id="UP000887116">
    <property type="component" value="Unassembled WGS sequence"/>
</dbReference>
<dbReference type="AlphaFoldDB" id="A0A8X6GZL9"/>
<protein>
    <submittedName>
        <fullName evidence="1">Uncharacterized protein</fullName>
    </submittedName>
</protein>
<sequence length="68" mass="7800">MTKEILVVLNRKRGAVKAQLTRIKDFINDPDEKDQTKLESKMDTLKSLRIQLSGSSVTDTDLEPLQWI</sequence>
<evidence type="ECO:0000313" key="1">
    <source>
        <dbReference type="EMBL" id="GFR13518.1"/>
    </source>
</evidence>
<comment type="caution">
    <text evidence="1">The sequence shown here is derived from an EMBL/GenBank/DDBJ whole genome shotgun (WGS) entry which is preliminary data.</text>
</comment>
<evidence type="ECO:0000313" key="2">
    <source>
        <dbReference type="Proteomes" id="UP000887116"/>
    </source>
</evidence>
<reference evidence="1" key="1">
    <citation type="submission" date="2020-07" db="EMBL/GenBank/DDBJ databases">
        <title>Multicomponent nature underlies the extraordinary mechanical properties of spider dragline silk.</title>
        <authorList>
            <person name="Kono N."/>
            <person name="Nakamura H."/>
            <person name="Mori M."/>
            <person name="Yoshida Y."/>
            <person name="Ohtoshi R."/>
            <person name="Malay A.D."/>
            <person name="Moran D.A.P."/>
            <person name="Tomita M."/>
            <person name="Numata K."/>
            <person name="Arakawa K."/>
        </authorList>
    </citation>
    <scope>NUCLEOTIDE SEQUENCE</scope>
</reference>
<name>A0A8X6GZL9_TRICU</name>
<dbReference type="EMBL" id="BMAO01017127">
    <property type="protein sequence ID" value="GFR13518.1"/>
    <property type="molecule type" value="Genomic_DNA"/>
</dbReference>
<keyword evidence="2" id="KW-1185">Reference proteome</keyword>